<dbReference type="GO" id="GO:0007528">
    <property type="term" value="P:neuromuscular junction development"/>
    <property type="evidence" value="ECO:0007669"/>
    <property type="project" value="TreeGrafter"/>
</dbReference>
<name>A0AA97KWK9_EUBMA</name>
<dbReference type="Pfam" id="PF01841">
    <property type="entry name" value="Transglut_core"/>
    <property type="match status" value="1"/>
</dbReference>
<accession>A0AA97KWK9</accession>
<dbReference type="RefSeq" id="XP_054832803.1">
    <property type="nucleotide sequence ID" value="XM_054976828.1"/>
</dbReference>
<evidence type="ECO:0000313" key="3">
    <source>
        <dbReference type="RefSeq" id="XP_054832803.1"/>
    </source>
</evidence>
<dbReference type="GeneID" id="129328081"/>
<gene>
    <name evidence="3 4" type="primary">LOC129328081</name>
</gene>
<dbReference type="PANTHER" id="PTHR46333:SF3">
    <property type="entry name" value="KYPHOSCOLIOSIS PEPTIDASE"/>
    <property type="match status" value="1"/>
</dbReference>
<dbReference type="RefSeq" id="XP_054832804.1">
    <property type="nucleotide sequence ID" value="XM_054976829.1"/>
</dbReference>
<dbReference type="Proteomes" id="UP001190640">
    <property type="component" value="Chromosome 4"/>
</dbReference>
<evidence type="ECO:0000313" key="4">
    <source>
        <dbReference type="RefSeq" id="XP_054832804.1"/>
    </source>
</evidence>
<dbReference type="GO" id="GO:0005737">
    <property type="term" value="C:cytoplasm"/>
    <property type="evidence" value="ECO:0007669"/>
    <property type="project" value="TreeGrafter"/>
</dbReference>
<keyword evidence="2" id="KW-1185">Reference proteome</keyword>
<dbReference type="SUPFAM" id="SSF54001">
    <property type="entry name" value="Cysteine proteinases"/>
    <property type="match status" value="1"/>
</dbReference>
<evidence type="ECO:0000259" key="1">
    <source>
        <dbReference type="SMART" id="SM00460"/>
    </source>
</evidence>
<proteinExistence type="predicted"/>
<dbReference type="InterPro" id="IPR038765">
    <property type="entry name" value="Papain-like_cys_pep_sf"/>
</dbReference>
<dbReference type="Gene3D" id="3.10.620.30">
    <property type="match status" value="1"/>
</dbReference>
<reference evidence="3 4" key="1">
    <citation type="submission" date="2025-04" db="UniProtKB">
        <authorList>
            <consortium name="RefSeq"/>
        </authorList>
    </citation>
    <scope>IDENTIFICATION</scope>
    <source>
        <tissue evidence="3 4">Blood</tissue>
    </source>
</reference>
<sequence length="628" mass="71374">MAFRDGLSHTQQILLAICCFPLQPFYLCYRCFARHKEDKEKPDTLAAHVEEGKAKKTDRQPRFKDVRVFPSLTVQDNEGFQVDGKQGPRLPEEQNLYAYPWDKSALKSMSIDLRQFESLEAYAAKVNVQNSVENLVTALLQEAHNVLEKVRAIWIWICHHIEYDVEGLHDTAKRFCQPADVFRYRKSVCAGYAALFEEMCSIAGIQCKTLSGYSKGGRYKPGHVFEGESDHAWNAVFLHGRWHLLDCTWGSGTVDHSCNKFTFRYDEFYFLTHPALFIAGHFPEDHEWQLLKPRLTRQQFEHNVYCRSEFYSEGMVAASPQTGVIRTENGKATIFVETHSPALFLFKLNEAKENCLLTLQKNGMKLEVYPQQTGTHCLQIYAKHFHDKKENYSLVLEYSLKCSAVDKSISLPRDLIQPVGPSWLTEQAGILKALPPAPVIHTEDGRCVVTFIRTKDLDFFATLKSDNSRLPENTMRRHIWKTCRGNQAELKIHLPHAGKFALLIWAKKASDPGNHQCALSYLLSCPNKSVTWPVFPQSYTNWEDDYELLAPLAGILPANCQVQFKLKLPGIFKASVECGGKTLPLTLSGAGFWEGACNTSGGTTVTVRISKEADNCLWSLLEYKVKTR</sequence>
<organism evidence="2 3">
    <name type="scientific">Eublepharis macularius</name>
    <name type="common">Leopard gecko</name>
    <name type="synonym">Cyrtodactylus macularius</name>
    <dbReference type="NCBI Taxonomy" id="481883"/>
    <lineage>
        <taxon>Eukaryota</taxon>
        <taxon>Metazoa</taxon>
        <taxon>Chordata</taxon>
        <taxon>Craniata</taxon>
        <taxon>Vertebrata</taxon>
        <taxon>Euteleostomi</taxon>
        <taxon>Lepidosauria</taxon>
        <taxon>Squamata</taxon>
        <taxon>Bifurcata</taxon>
        <taxon>Gekkota</taxon>
        <taxon>Eublepharidae</taxon>
        <taxon>Eublepharinae</taxon>
        <taxon>Eublepharis</taxon>
    </lineage>
</organism>
<dbReference type="PANTHER" id="PTHR46333">
    <property type="entry name" value="CYTOKINESIS PROTEIN 3"/>
    <property type="match status" value="1"/>
</dbReference>
<protein>
    <submittedName>
        <fullName evidence="3 4">Kyphoscoliosis peptidase-like isoform X1</fullName>
    </submittedName>
</protein>
<dbReference type="AlphaFoldDB" id="A0AA97KWK9"/>
<dbReference type="InterPro" id="IPR056564">
    <property type="entry name" value="Ig-like_KY"/>
</dbReference>
<evidence type="ECO:0000313" key="2">
    <source>
        <dbReference type="Proteomes" id="UP001190640"/>
    </source>
</evidence>
<dbReference type="InterPro" id="IPR052557">
    <property type="entry name" value="CAP/Cytokinesis_protein"/>
</dbReference>
<feature type="domain" description="Transglutaminase-like" evidence="1">
    <location>
        <begin position="181"/>
        <end position="249"/>
    </location>
</feature>
<dbReference type="GO" id="GO:0007517">
    <property type="term" value="P:muscle organ development"/>
    <property type="evidence" value="ECO:0007669"/>
    <property type="project" value="TreeGrafter"/>
</dbReference>
<dbReference type="InterPro" id="IPR002931">
    <property type="entry name" value="Transglutaminase-like"/>
</dbReference>
<dbReference type="Pfam" id="PF23265">
    <property type="entry name" value="Ig-like_KY"/>
    <property type="match status" value="2"/>
</dbReference>
<dbReference type="KEGG" id="emc:129328081"/>
<dbReference type="SMART" id="SM00460">
    <property type="entry name" value="TGc"/>
    <property type="match status" value="1"/>
</dbReference>